<dbReference type="InterPro" id="IPR011050">
    <property type="entry name" value="Pectin_lyase_fold/virulence"/>
</dbReference>
<gene>
    <name evidence="18" type="ORF">CYMTET_56601</name>
</gene>
<evidence type="ECO:0000256" key="14">
    <source>
        <dbReference type="SAM" id="Phobius"/>
    </source>
</evidence>
<feature type="disulfide bond" evidence="12">
    <location>
        <begin position="1106"/>
        <end position="1123"/>
    </location>
</feature>
<keyword evidence="7 14" id="KW-1133">Transmembrane helix</keyword>
<evidence type="ECO:0000259" key="16">
    <source>
        <dbReference type="PROSITE" id="PS51448"/>
    </source>
</evidence>
<evidence type="ECO:0000256" key="15">
    <source>
        <dbReference type="SAM" id="SignalP"/>
    </source>
</evidence>
<keyword evidence="6 15" id="KW-0732">Signal</keyword>
<evidence type="ECO:0000256" key="5">
    <source>
        <dbReference type="ARBA" id="ARBA00022692"/>
    </source>
</evidence>
<keyword evidence="9 12" id="KW-1015">Disulfide bond</keyword>
<dbReference type="SUPFAM" id="SSF49785">
    <property type="entry name" value="Galactose-binding domain-like"/>
    <property type="match status" value="1"/>
</dbReference>
<dbReference type="SMART" id="SM01225">
    <property type="entry name" value="G8"/>
    <property type="match status" value="2"/>
</dbReference>
<dbReference type="EMBL" id="LGRX02035806">
    <property type="protein sequence ID" value="KAK3233078.1"/>
    <property type="molecule type" value="Genomic_DNA"/>
</dbReference>
<feature type="transmembrane region" description="Helical" evidence="14">
    <location>
        <begin position="3570"/>
        <end position="3594"/>
    </location>
</feature>
<keyword evidence="4" id="KW-1003">Cell membrane</keyword>
<evidence type="ECO:0000259" key="17">
    <source>
        <dbReference type="PROSITE" id="PS51484"/>
    </source>
</evidence>
<dbReference type="SMART" id="SM00018">
    <property type="entry name" value="PD"/>
    <property type="match status" value="1"/>
</dbReference>
<dbReference type="Gene3D" id="3.50.4.10">
    <property type="entry name" value="Hepatocyte Growth Factor"/>
    <property type="match status" value="1"/>
</dbReference>
<evidence type="ECO:0000256" key="9">
    <source>
        <dbReference type="ARBA" id="ARBA00023157"/>
    </source>
</evidence>
<dbReference type="Gene3D" id="2.60.120.260">
    <property type="entry name" value="Galactose-binding domain-like"/>
    <property type="match status" value="1"/>
</dbReference>
<dbReference type="Pfam" id="PF10162">
    <property type="entry name" value="G8"/>
    <property type="match status" value="2"/>
</dbReference>
<dbReference type="InterPro" id="IPR008979">
    <property type="entry name" value="Galactose-bd-like_sf"/>
</dbReference>
<dbReference type="PANTHER" id="PTHR46769">
    <property type="entry name" value="POLYCYSTIC KIDNEY AND HEPATIC DISEASE 1 (AUTOSOMAL RECESSIVE)-LIKE 1"/>
    <property type="match status" value="1"/>
</dbReference>
<organism evidence="18 19">
    <name type="scientific">Cymbomonas tetramitiformis</name>
    <dbReference type="NCBI Taxonomy" id="36881"/>
    <lineage>
        <taxon>Eukaryota</taxon>
        <taxon>Viridiplantae</taxon>
        <taxon>Chlorophyta</taxon>
        <taxon>Pyramimonadophyceae</taxon>
        <taxon>Pyramimonadales</taxon>
        <taxon>Pyramimonadaceae</taxon>
        <taxon>Cymbomonas</taxon>
    </lineage>
</organism>
<evidence type="ECO:0000313" key="18">
    <source>
        <dbReference type="EMBL" id="KAK3233078.1"/>
    </source>
</evidence>
<protein>
    <recommendedName>
        <fullName evidence="20">G8 domain-containing protein</fullName>
    </recommendedName>
</protein>
<sequence>MAGTPNSRRGGPARPAFLMLIVFAASVLKAVSQAPEIHSVRVDPSGDSAGTTYGSKEGGTQIWISGIGFSDEGESGNRVFVGGVEGQTYGVEGQTVEYYSSSTTVVANIPKWDADRSDLSNLPIDVWVDNTKKAINNRGFKFSYRDDRTPSLTRMAPAAGAPGNLVRFIGNFKTENPKMFRHLSLGRSVCQPVETDDLEDDLYSATASSISCYVGDSEAAGFYNTTVTIAGTYGNTTDPTTFAYPTKTGVQRYQVTHEGQPYKFEYHPSITRISHSSGSMVGGLALTIYGHLLNNASAVKVRAWARVCRETGGSDHCSLGLIAPYTADHGYAWNSVIEVQDITIASNEYREIQSVFLGDVNSGTYRVSYQDKQTEPIEYSENPKTKCTLAGIPLNLAQRMNWQTADYAWKLYFNRNDGSAFDMLSVVDNQMGCNSAGACQTSVTRVRRSTKSVKTAGQMTFKYKGGSSETPIDADAQGSDVKLALESISTLPVDSVSVIENFKNSYNDEWYNKTFRVQFRGHQGAAQLLQVQFDEQGTDLYSEVSQLIEGSTERFFDPIPGWMLRTQETSPQVHVTVNGIVASCMVRDRENGVDAGGCHFQAAAEATPEVTAIAVTEGGGSDAGTLLSITGSGFSPSSSAISVRVGPDECSTAGSAPPTDTLIQCQLPVGAAAGTHPVEVVVDELGLAASATAYTVTNPLEVSAVSPAEGSQAGGTTVTLAGLGMRDANVTIAGAAVTVLSSSTQELVLLTSATPDSSTTSQSGLVSASGVDAAFTFKFDPAFTPVMDTVEPTTGSTVMSTTLTITGSGFSTTLSETNVTVGTESCKVQSASDTVLLCVLAAAGPAVLPVTMHRDNWGFASGEHTFTREFEIKSVTPAEGSREGGLPVTVRGTGFSDSSAAKNTVSIGVNECPIISASTTEIVCIAPATTVDEDTEETVLVTVKHFRGDCTGACGFAYKTALTPTTTSISPSQGVAGDTVTITGTNFKTTSSVLLNSRSCTDVVVASSQKITCTVPAAPGGQALVMVNVTQSGLATTSDLTFEYLVHVDSVNPGVISKGGAAGITITGRGFSADSDAAQDVVLGQCPFLDTASKKCGDVGISQEDCAARGCCYDADPAAGYTCYRRGPRNNVFLSKTIMEQRLNTGNRYDGLGSTMVEDVEGCVRKCMSHGRCDAWQHRNSDNQCWMYDLKDGKSVAFMTYDAWNAGMIAPVEVHTATEDSLVCDVPKLMYDSPEDVESMDVVVFVNASFSACNDCQLQYDMSVTPTIESERSTMQAAAAPGDTVNFILVGSGLAAANTAPSITVGGVAATVGYYNVSGERVEGSVTGIPAGVHEVKLQVNEAGFAFTDGTDNVTLTVSLALSGVSPATGSVAGGTVITVAGAGLDAADPASVSVEVCGLRCATRAVSADAVECVTPQRVTVDTNAQYQLVEEDALITAGMLSVYGRVPYKKYPSGHAFDGDTSNLYRGDTNPAVGRSLEGGHVATLSSYRVFPATRSAWDPDRMRSSTQYLRDAQLQGSNDGATWTTLHNITKNPDEGWNQYQVDSAEMYRHFRLACAAHCLLGELELYGTLYTATEATCEVRVQVGNHSSGEAALPAAFEYTDASTPSISGISPPMGTTGGGTDITISGTGFGDASSASVVVDGVNCTDVRTVSGDIVCTTGERPWHVESSLVVSWPELGNAATNGIMYTYIDRWSASTTWGGGDPPVAGDSVVIPAGKNILLDVSPPQLVLIICEGRLEFARDAGDLELHAEYIFVRGGHLVVGTEDAPFTNQATIVMHGQPYVTPELPTYGAKVIAVRRGAVDLHGVPKSPPWTQLAATAEVGASTLELSAEVNWKVGDVMVVASTEFDMEEAEQVTITAVTANRNGGSSVAFEPALQYKHFGEILEFGSKSIDMRGEVGVLSRTVKLRGDDDSERLQWGAHIFMHSPDGADSTTGRLSYVECEHCGQAFQLGRYPFHFHMIGALHNSYVQGCAIHHTFNRAITLHGSHYLRILDNIGYDTMGHTFFIEDGAETYNRVEGNLGLVTRKSFSLLDTDTTPASFWITNPTNYFRNNVAAGSSRYGFWFDLDSSPNGPSYTPDVCPNQSPLLEFSNNRAHSNARYALRIFHGYHPRADPCKASDPIPAVFQDFTAFKNTRSGVIGSNIGYVRFEGFRLADNQRAGIEITDASTNLGEAGSWDTLLVAHTDNQEWPMPQEDNPSGGRVTGIFGAQSENVTHHDTLFVNYDVPNGPSSYGQGEVYTAALSSCNHCDFPNTMCSGGKTVHLSASSWINSDVRVAWGTPSKGIFHDIDGTLGIGAAGSHVSAHWNHLEEGCEAAPAEWPKSLVCAPEVKGPKRLEVSGFTPFKALRYYPLSVAALPGDLQDYGDDLVWPHPNASGLYSWSKVPYKDNMWHEPADGWAIALLHGHTYALHVSADDYATDLTSMTLNVQHLQPGEHLYIKINYTNPYDHWKVYNMKDGDTEILSSVVSEPDSSGTTGQSYTDKDNQVLTVLFSGTDQEGAGTYASQVVKLESDMCPRSGCPAPPVITVEKETFTRKWSNASQWPGGIVPAAGEKVTIEPAWRMWLDVQPASLAELAIQGELHFDEEVCGIVLEAVNIIVGGGGELRAGSSSAHYPCDATVRLTGDRASPWVNIADVDVGNKALANFGIIQLHGIPRPITRVMLAAVAKKGTSEVVLDQSTDWQVGESILITSSSNSQSETEMFTIKEKNGLTLTIEGALEYGHFGAPQAVIVKGRPVEVRAEVALVSRNVMVEGSQNNDEHGCHFITSSYEDDDGNRVEGTLQMTNVVVRNCGQYGTTHNAVSLKDPQTHTANIVESCAVLGSHNTAIFLLQASKTILRNNAIYSSRGSSVDIDESDSVILTGNLAAYTYPRGAGTPLIEMLANFDVCTRTETNGQTAYCTDVEVKNNVAAGSGHFGFLHKAETCGEATGFNVDSGAFAKRMFSGNRAHSTPNGVWILPGQSSSCSYLSDMTVHHTTETGVFYGQAMNRLELQNLTLADNTIGVYACPPDSGHPEMVIKDLVLVGLSGSTWDMQLGQGSCPGARSGMMAPILNGAWALPRQQPLMLYDDAVGDGGWGGTLHMSDVEMVNWTLPSSCAEDGAKRFGAVSTNPKAPDSLMTMFIKDVTGSTAGTAGLVWMDNPNPSWQNPEDCVDADCTGLLNVVLHDLDGSLIGAEGQLYGPNQLVGSADDRCKFHEAWNAYACPGADYDTLYMESLDADTYSRRFTPVKVWNEETGLRNSMFPQMDHRWDNGYTSNLRWSRFPIVLDLGKAYNLTCTGTNPRDVHLALPTDSDETGVILHIWYQSPELHEVFVNGKKKEAVQSAEDLPWDKVKLSQDTGTHYWYNPKRILTILVKGQQDIIIRTVNAVQLELTVIGTIDEFYDNGGLQTFTANLAYSLSIEPSRIKVVDIVSGVSRKHLRRALLETNTTNLEVLVSEEKSEGAGEEDPDAAEDAVVAELELVAERATQQAEAGTLLSDFTVTEYTVELSVPPEDPCMPSCQGTGVCNDGTCTCGEGEVYFSTVTDLDEMYGSDDGNVTKESGCYAEDESGEEASDDGGGSDDTTVIIVAVVCSFFGIVAGGGLAAYLYIKRVDNNNYKSSEPTAEDAFKHSLTMTKNEDQGEISIEELQMQLVETLRTPEASKRFEEMAEMDSSYADKHEAEVDSLLLALKTIGIIKIDETSWAAARAVLAEGRWINDLEDFDAAHLTEASRSKLTKALHRTCSKHDPKSASDGKPNNRFTIQLPFEIQQIYIWNARVLHTDARMRVVANPLLNRPNKK</sequence>
<evidence type="ECO:0000313" key="19">
    <source>
        <dbReference type="Proteomes" id="UP001190700"/>
    </source>
</evidence>
<dbReference type="Gene3D" id="4.10.110.10">
    <property type="entry name" value="Spasmolytic Protein, domain 1"/>
    <property type="match status" value="1"/>
</dbReference>
<dbReference type="Pfam" id="PF24606">
    <property type="entry name" value="CEMIP_beta-hel"/>
    <property type="match status" value="1"/>
</dbReference>
<dbReference type="Gene3D" id="2.60.40.10">
    <property type="entry name" value="Immunoglobulins"/>
    <property type="match status" value="8"/>
</dbReference>
<keyword evidence="11" id="KW-0966">Cell projection</keyword>
<feature type="domain" description="P-type" evidence="16">
    <location>
        <begin position="1084"/>
        <end position="1127"/>
    </location>
</feature>
<feature type="region of interest" description="Disordered" evidence="13">
    <location>
        <begin position="3536"/>
        <end position="3565"/>
    </location>
</feature>
<feature type="compositionally biased region" description="Acidic residues" evidence="13">
    <location>
        <begin position="3550"/>
        <end position="3564"/>
    </location>
</feature>
<dbReference type="Gene3D" id="2.160.20.10">
    <property type="entry name" value="Single-stranded right-handed beta-helix, Pectin lyase-like"/>
    <property type="match status" value="2"/>
</dbReference>
<feature type="disulfide bond" evidence="12">
    <location>
        <begin position="1086"/>
        <end position="1112"/>
    </location>
</feature>
<evidence type="ECO:0000256" key="13">
    <source>
        <dbReference type="SAM" id="MobiDB-lite"/>
    </source>
</evidence>
<dbReference type="GO" id="GO:0005886">
    <property type="term" value="C:plasma membrane"/>
    <property type="evidence" value="ECO:0007669"/>
    <property type="project" value="UniProtKB-SubCell"/>
</dbReference>
<dbReference type="SUPFAM" id="SSF57492">
    <property type="entry name" value="Trefoil"/>
    <property type="match status" value="1"/>
</dbReference>
<keyword evidence="10" id="KW-0325">Glycoprotein</keyword>
<dbReference type="InterPro" id="IPR012334">
    <property type="entry name" value="Pectin_lyas_fold"/>
</dbReference>
<keyword evidence="5 14" id="KW-0812">Transmembrane</keyword>
<dbReference type="InterPro" id="IPR000519">
    <property type="entry name" value="P_trefoil_dom"/>
</dbReference>
<evidence type="ECO:0000256" key="1">
    <source>
        <dbReference type="ARBA" id="ARBA00004167"/>
    </source>
</evidence>
<reference evidence="18 19" key="1">
    <citation type="journal article" date="2015" name="Genome Biol. Evol.">
        <title>Comparative Genomics of a Bacterivorous Green Alga Reveals Evolutionary Causalities and Consequences of Phago-Mixotrophic Mode of Nutrition.</title>
        <authorList>
            <person name="Burns J.A."/>
            <person name="Paasch A."/>
            <person name="Narechania A."/>
            <person name="Kim E."/>
        </authorList>
    </citation>
    <scope>NUCLEOTIDE SEQUENCE [LARGE SCALE GENOMIC DNA]</scope>
    <source>
        <strain evidence="18 19">PLY_AMNH</strain>
    </source>
</reference>
<evidence type="ECO:0000256" key="11">
    <source>
        <dbReference type="ARBA" id="ARBA00023273"/>
    </source>
</evidence>
<dbReference type="InterPro" id="IPR019316">
    <property type="entry name" value="G8_domain"/>
</dbReference>
<dbReference type="SMART" id="SM00429">
    <property type="entry name" value="IPT"/>
    <property type="match status" value="8"/>
</dbReference>
<dbReference type="Pfam" id="PF01833">
    <property type="entry name" value="TIG"/>
    <property type="match status" value="8"/>
</dbReference>
<dbReference type="InterPro" id="IPR052387">
    <property type="entry name" value="Fibrocystin"/>
</dbReference>
<evidence type="ECO:0000256" key="6">
    <source>
        <dbReference type="ARBA" id="ARBA00022729"/>
    </source>
</evidence>
<feature type="disulfide bond" evidence="12">
    <location>
        <begin position="1096"/>
        <end position="1111"/>
    </location>
</feature>
<dbReference type="SUPFAM" id="SSF81296">
    <property type="entry name" value="E set domains"/>
    <property type="match status" value="6"/>
</dbReference>
<comment type="caution">
    <text evidence="18">The sequence shown here is derived from an EMBL/GenBank/DDBJ whole genome shotgun (WGS) entry which is preliminary data.</text>
</comment>
<dbReference type="PROSITE" id="PS51448">
    <property type="entry name" value="P_TREFOIL_2"/>
    <property type="match status" value="1"/>
</dbReference>
<dbReference type="CDD" id="cd00102">
    <property type="entry name" value="IPT"/>
    <property type="match status" value="3"/>
</dbReference>
<accession>A0AAE0ELN4</accession>
<dbReference type="SMART" id="SM00710">
    <property type="entry name" value="PbH1"/>
    <property type="match status" value="13"/>
</dbReference>
<feature type="signal peptide" evidence="15">
    <location>
        <begin position="1"/>
        <end position="33"/>
    </location>
</feature>
<evidence type="ECO:0000256" key="2">
    <source>
        <dbReference type="ARBA" id="ARBA00004236"/>
    </source>
</evidence>
<dbReference type="GO" id="GO:0042995">
    <property type="term" value="C:cell projection"/>
    <property type="evidence" value="ECO:0007669"/>
    <property type="project" value="UniProtKB-SubCell"/>
</dbReference>
<dbReference type="InterPro" id="IPR014756">
    <property type="entry name" value="Ig_E-set"/>
</dbReference>
<evidence type="ECO:0000256" key="10">
    <source>
        <dbReference type="ARBA" id="ARBA00023180"/>
    </source>
</evidence>
<name>A0AAE0ELN4_9CHLO</name>
<keyword evidence="19" id="KW-1185">Reference proteome</keyword>
<dbReference type="InterPro" id="IPR055401">
    <property type="entry name" value="CEMIP_beta-hel_dom"/>
</dbReference>
<dbReference type="CDD" id="cd00603">
    <property type="entry name" value="IPT_PCSR"/>
    <property type="match status" value="6"/>
</dbReference>
<dbReference type="InterPro" id="IPR044913">
    <property type="entry name" value="P_trefoil_dom_sf"/>
</dbReference>
<feature type="chain" id="PRO_5041959717" description="G8 domain-containing protein" evidence="15">
    <location>
        <begin position="34"/>
        <end position="3784"/>
    </location>
</feature>
<dbReference type="PANTHER" id="PTHR46769:SF2">
    <property type="entry name" value="FIBROCYSTIN-L ISOFORM 2 PRECURSOR-RELATED"/>
    <property type="match status" value="1"/>
</dbReference>
<dbReference type="InterPro" id="IPR006626">
    <property type="entry name" value="PbH1"/>
</dbReference>
<feature type="domain" description="G8" evidence="17">
    <location>
        <begin position="1701"/>
        <end position="1822"/>
    </location>
</feature>
<dbReference type="InterPro" id="IPR002909">
    <property type="entry name" value="IPT_dom"/>
</dbReference>
<evidence type="ECO:0008006" key="20">
    <source>
        <dbReference type="Google" id="ProtNLM"/>
    </source>
</evidence>
<dbReference type="PROSITE" id="PS51484">
    <property type="entry name" value="G8"/>
    <property type="match status" value="2"/>
</dbReference>
<evidence type="ECO:0000256" key="3">
    <source>
        <dbReference type="ARBA" id="ARBA00004316"/>
    </source>
</evidence>
<evidence type="ECO:0000256" key="4">
    <source>
        <dbReference type="ARBA" id="ARBA00022475"/>
    </source>
</evidence>
<dbReference type="InterPro" id="IPR013783">
    <property type="entry name" value="Ig-like_fold"/>
</dbReference>
<feature type="domain" description="G8" evidence="17">
    <location>
        <begin position="2546"/>
        <end position="2670"/>
    </location>
</feature>
<dbReference type="Proteomes" id="UP001190700">
    <property type="component" value="Unassembled WGS sequence"/>
</dbReference>
<keyword evidence="8 14" id="KW-0472">Membrane</keyword>
<dbReference type="CDD" id="cd00111">
    <property type="entry name" value="Trefoil"/>
    <property type="match status" value="1"/>
</dbReference>
<evidence type="ECO:0000256" key="8">
    <source>
        <dbReference type="ARBA" id="ARBA00023136"/>
    </source>
</evidence>
<evidence type="ECO:0000256" key="7">
    <source>
        <dbReference type="ARBA" id="ARBA00022989"/>
    </source>
</evidence>
<evidence type="ECO:0000256" key="12">
    <source>
        <dbReference type="PROSITE-ProRule" id="PRU00779"/>
    </source>
</evidence>
<comment type="subcellular location">
    <subcellularLocation>
        <location evidence="2">Cell membrane</location>
    </subcellularLocation>
    <subcellularLocation>
        <location evidence="3">Cell projection</location>
    </subcellularLocation>
    <subcellularLocation>
        <location evidence="1">Membrane</location>
        <topology evidence="1">Single-pass membrane protein</topology>
    </subcellularLocation>
</comment>
<proteinExistence type="predicted"/>
<dbReference type="Pfam" id="PF00088">
    <property type="entry name" value="Trefoil"/>
    <property type="match status" value="1"/>
</dbReference>
<dbReference type="SUPFAM" id="SSF51126">
    <property type="entry name" value="Pectin lyase-like"/>
    <property type="match status" value="2"/>
</dbReference>